<dbReference type="InterPro" id="IPR011856">
    <property type="entry name" value="tRNA_endonuc-like_dom_sf"/>
</dbReference>
<sequence length="306" mass="34328">MGTIRQHVQSTISSAETTFELPWWRPRLSDEDTVNCMHCGAWTDDHYDPNLWEIPFPEFAATQQQQIIDPEIYGFPPDDPDAILCGNISDRKVCLHICPECGWWIAEDRAVLPATGGQLWVVTLTSMSVLQELDLSNIDTPLQEVRRYLRRKFDARASMHPRLFELTVASVFRDFGCQAVATAYSNDGGIDAVLQDSAGRRIGVQVKRQKGAVQVEQIRAFLGALTLEGYTCGVFVSSSSFSRGAIRAAKRSTEIRTPISLVDANRFFDMLRYAQLSDISGPEDCGISLSNPPKFHLHSFYYLNSL</sequence>
<keyword evidence="2" id="KW-0540">Nuclease</keyword>
<dbReference type="InterPro" id="IPR011335">
    <property type="entry name" value="Restrct_endonuc-II-like"/>
</dbReference>
<dbReference type="SUPFAM" id="SSF52980">
    <property type="entry name" value="Restriction endonuclease-like"/>
    <property type="match status" value="1"/>
</dbReference>
<reference evidence="2 3" key="1">
    <citation type="submission" date="2018-12" db="EMBL/GenBank/DDBJ databases">
        <title>Dyella dinghuensis sp. nov. DHOA06 and Dyella choica sp. nov. 4M-K27, isolated from forest soil.</title>
        <authorList>
            <person name="Qiu L.-H."/>
            <person name="Gao Z.-H."/>
        </authorList>
    </citation>
    <scope>NUCLEOTIDE SEQUENCE [LARGE SCALE GENOMIC DNA]</scope>
    <source>
        <strain evidence="2 3">DHOA06</strain>
    </source>
</reference>
<dbReference type="GO" id="GO:0009307">
    <property type="term" value="P:DNA restriction-modification system"/>
    <property type="evidence" value="ECO:0007669"/>
    <property type="project" value="InterPro"/>
</dbReference>
<dbReference type="PANTHER" id="PTHR30015">
    <property type="entry name" value="MRR RESTRICTION SYSTEM PROTEIN"/>
    <property type="match status" value="1"/>
</dbReference>
<dbReference type="AlphaFoldDB" id="A0A3S0PFF4"/>
<organism evidence="2 3">
    <name type="scientific">Dyella dinghuensis</name>
    <dbReference type="NCBI Taxonomy" id="1920169"/>
    <lineage>
        <taxon>Bacteria</taxon>
        <taxon>Pseudomonadati</taxon>
        <taxon>Pseudomonadota</taxon>
        <taxon>Gammaproteobacteria</taxon>
        <taxon>Lysobacterales</taxon>
        <taxon>Rhodanobacteraceae</taxon>
        <taxon>Dyella</taxon>
    </lineage>
</organism>
<dbReference type="PANTHER" id="PTHR30015:SF7">
    <property type="entry name" value="TYPE IV METHYL-DIRECTED RESTRICTION ENZYME ECOKMRR"/>
    <property type="match status" value="1"/>
</dbReference>
<proteinExistence type="predicted"/>
<gene>
    <name evidence="2" type="ORF">EKH79_12075</name>
</gene>
<dbReference type="InterPro" id="IPR052906">
    <property type="entry name" value="Type_IV_Methyl-Rstrct_Enzyme"/>
</dbReference>
<evidence type="ECO:0000313" key="2">
    <source>
        <dbReference type="EMBL" id="RUL63143.1"/>
    </source>
</evidence>
<dbReference type="InterPro" id="IPR007560">
    <property type="entry name" value="Restrct_endonuc_IV_Mrr"/>
</dbReference>
<dbReference type="GO" id="GO:0015666">
    <property type="term" value="F:restriction endodeoxyribonuclease activity"/>
    <property type="evidence" value="ECO:0007669"/>
    <property type="project" value="TreeGrafter"/>
</dbReference>
<dbReference type="Gene3D" id="3.40.1350.10">
    <property type="match status" value="1"/>
</dbReference>
<keyword evidence="3" id="KW-1185">Reference proteome</keyword>
<keyword evidence="2" id="KW-0378">Hydrolase</keyword>
<evidence type="ECO:0000313" key="3">
    <source>
        <dbReference type="Proteomes" id="UP000267077"/>
    </source>
</evidence>
<dbReference type="GO" id="GO:0003677">
    <property type="term" value="F:DNA binding"/>
    <property type="evidence" value="ECO:0007669"/>
    <property type="project" value="InterPro"/>
</dbReference>
<protein>
    <submittedName>
        <fullName evidence="2">Restriction endonuclease</fullName>
    </submittedName>
</protein>
<evidence type="ECO:0000259" key="1">
    <source>
        <dbReference type="Pfam" id="PF04471"/>
    </source>
</evidence>
<accession>A0A3S0PFF4</accession>
<feature type="domain" description="Restriction endonuclease type IV Mrr" evidence="1">
    <location>
        <begin position="158"/>
        <end position="271"/>
    </location>
</feature>
<dbReference type="Proteomes" id="UP000267077">
    <property type="component" value="Unassembled WGS sequence"/>
</dbReference>
<name>A0A3S0PFF4_9GAMM</name>
<comment type="caution">
    <text evidence="2">The sequence shown here is derived from an EMBL/GenBank/DDBJ whole genome shotgun (WGS) entry which is preliminary data.</text>
</comment>
<keyword evidence="2" id="KW-0255">Endonuclease</keyword>
<dbReference type="EMBL" id="RYZR01000006">
    <property type="protein sequence ID" value="RUL63143.1"/>
    <property type="molecule type" value="Genomic_DNA"/>
</dbReference>
<dbReference type="Pfam" id="PF04471">
    <property type="entry name" value="Mrr_cat"/>
    <property type="match status" value="1"/>
</dbReference>